<dbReference type="AlphaFoldDB" id="A0A9D1EZZ4"/>
<dbReference type="InterPro" id="IPR010349">
    <property type="entry name" value="Asparaginase_II"/>
</dbReference>
<reference evidence="1" key="1">
    <citation type="submission" date="2020-10" db="EMBL/GenBank/DDBJ databases">
        <authorList>
            <person name="Gilroy R."/>
        </authorList>
    </citation>
    <scope>NUCLEOTIDE SEQUENCE</scope>
    <source>
        <strain evidence="1">6276</strain>
    </source>
</reference>
<organism evidence="1 2">
    <name type="scientific">Candidatus Scatousia excrementigallinarum</name>
    <dbReference type="NCBI Taxonomy" id="2840935"/>
    <lineage>
        <taxon>Bacteria</taxon>
        <taxon>Candidatus Scatousia</taxon>
    </lineage>
</organism>
<evidence type="ECO:0000313" key="1">
    <source>
        <dbReference type="EMBL" id="HIS36826.1"/>
    </source>
</evidence>
<protein>
    <submittedName>
        <fullName evidence="1">Asparaginase</fullName>
    </submittedName>
</protein>
<dbReference type="Proteomes" id="UP000823928">
    <property type="component" value="Unassembled WGS sequence"/>
</dbReference>
<proteinExistence type="predicted"/>
<reference evidence="1" key="2">
    <citation type="journal article" date="2021" name="PeerJ">
        <title>Extensive microbial diversity within the chicken gut microbiome revealed by metagenomics and culture.</title>
        <authorList>
            <person name="Gilroy R."/>
            <person name="Ravi A."/>
            <person name="Getino M."/>
            <person name="Pursley I."/>
            <person name="Horton D.L."/>
            <person name="Alikhan N.F."/>
            <person name="Baker D."/>
            <person name="Gharbi K."/>
            <person name="Hall N."/>
            <person name="Watson M."/>
            <person name="Adriaenssens E.M."/>
            <person name="Foster-Nyarko E."/>
            <person name="Jarju S."/>
            <person name="Secka A."/>
            <person name="Antonio M."/>
            <person name="Oren A."/>
            <person name="Chaudhuri R.R."/>
            <person name="La Ragione R."/>
            <person name="Hildebrand F."/>
            <person name="Pallen M.J."/>
        </authorList>
    </citation>
    <scope>NUCLEOTIDE SEQUENCE</scope>
    <source>
        <strain evidence="1">6276</strain>
    </source>
</reference>
<dbReference type="PANTHER" id="PTHR42110:SF1">
    <property type="entry name" value="L-ASPARAGINASE, PUTATIVE (AFU_ORTHOLOGUE AFUA_3G11890)-RELATED"/>
    <property type="match status" value="1"/>
</dbReference>
<evidence type="ECO:0000313" key="2">
    <source>
        <dbReference type="Proteomes" id="UP000823928"/>
    </source>
</evidence>
<accession>A0A9D1EZZ4</accession>
<sequence>MMNKPEVLVKYIRDGLIEQQHYGYLIVADKHHIIDSNGESDGYPFFLRSCAKPLQASLLIDYGMDIRYDMSLQEIALCCASHAGEKIHVNTAKELLKKICLDESYLKCGFHKPISKTAKEELLLNGGSESIYHNNCIGKHIMMLALCKMNGWNLENYDEPSHPLQKEIKRKIYELCGLKKDYPVTKDGCGVPIHSMPLENMVKGYLNLFCNPKYDKITQAFRSYPYIIGGEDRTDTKVMENSASLVAKVGAGGLCIVVNLETEEGLIVKISDCDMKARELVILDSLKNLHWANIEAEHNIKTLHGDVVGEIVTCL</sequence>
<dbReference type="PANTHER" id="PTHR42110">
    <property type="entry name" value="L-ASPARAGINASE, PUTATIVE (AFU_ORTHOLOGUE AFUA_3G11890)-RELATED"/>
    <property type="match status" value="1"/>
</dbReference>
<name>A0A9D1EZZ4_9BACT</name>
<dbReference type="Pfam" id="PF06089">
    <property type="entry name" value="Asparaginase_II"/>
    <property type="match status" value="1"/>
</dbReference>
<gene>
    <name evidence="1" type="ORF">IAC10_09395</name>
</gene>
<comment type="caution">
    <text evidence="1">The sequence shown here is derived from an EMBL/GenBank/DDBJ whole genome shotgun (WGS) entry which is preliminary data.</text>
</comment>
<dbReference type="EMBL" id="DVIU01000186">
    <property type="protein sequence ID" value="HIS36826.1"/>
    <property type="molecule type" value="Genomic_DNA"/>
</dbReference>